<proteinExistence type="predicted"/>
<sequence length="1280" mass="140042">MKPNHNIKKPDSSSKLSLEEIIGLNTRNCNGLASNTSTAKCAYVAGCVLVVYDVDSSTQSHLMVSHRMPKPLCCVAMSRDGRYVAAGESGPQPAVLVWDCANLAFISELKGHLYGVECIAFSPDGEHLVTVGGYIYLWNWRSAMLVTKLKANSSCSAITSACFSSDAKFIVTAGKKHLKFWTIGSSATARTRLNKGTESLTLHAKPVNLGIRKESYFVSVISATWTDNGVVNQEQAGESFTIYALTDAGILYIVHSGLSVTKSVDLKVKNGFALSASSKLIACACSNGAVHLFDIQSLKHAGTLHYSEAKKCNGENDTVSTAKATELYFKLTPTIPNAIACQFSTSEKLVVVYGDHSLYVWDIHGVNEATRCCVLVSHSECIWDIKNLGCENMHDPSVSCVARGCTGGVSFSTCSADGTIRLWDLALQSELSKDVLGHESLNIEPMSTAHLVSAGIFERNTMETSVSTQGYRSMAVSSEGKYLAAGDFDGNLHIYDLKSSDYTYIEDAHDAEILSLSFSLSSKKDDVLEEVTDSHYFLASGGRDRTIHLYDVKRNFDLIESIDDHSAAVTAVKFTCNGRKILSCSADRYAAITSIFIASQIYQILSRRSVWSLVFRDVVETNSAYKISRRHQQLASQGTVYDMDIDPTMEVVITVGQDKKINSFSIAAGKLIRSFKQAKDFGDPMKVTVDPSGSYLVCSYSNKSICLYDFISGEMVAKAMGHGEVITGVTFLPDCKHIVSVGGDGCIFLWKVPAHVASRIVQRVKEKYGILPPRNFAQPAALSQIIFCEEEDQKCRMDSVDMSFKKDLDQIGPHLHYHGVKPHLTSAFKFSISRLPKWAQKKVTDSEIVPGNLDFSLSQEVEKKSLSPFVGDVGGYSPESQEVQIPSNHDLEDSNSCTSCFSTSFSDAKKSQSSPLPQETVSFALGKRWLRVYTVCMDLLNSPEVLSLKYGKRPPLSSTKSPINILSDDLHGANGQGATKNQHANPNDISILGKKNYQFDMKNLSAINETMADLAGQSCSEKSEMQENIDVNTCLKNSEDSDLFKQHFGSLSATNMIKNRASAVGRRFSSQYVVHRDYGRASKRLFDTPVQNSGLSSSNCAEKSGSHVKSENHTWPMIDSFGQDPKNLNQSLFSPDHALCQDDITKCLLKGNSMDIELAEATFPVRNEVLERITECKKALVNLEAAAKSVDQLFSKLDTQLSGEEISTGPGAQLYNKAAELLPSIAEKVNAVAKQVRNRNNDVSERSGIEVSRFEPLLGTLAESLSQKVVEILKNNLSNA</sequence>
<organism evidence="1 2">
    <name type="scientific">Citrus sinensis</name>
    <name type="common">Sweet orange</name>
    <name type="synonym">Citrus aurantium var. sinensis</name>
    <dbReference type="NCBI Taxonomy" id="2711"/>
    <lineage>
        <taxon>Eukaryota</taxon>
        <taxon>Viridiplantae</taxon>
        <taxon>Streptophyta</taxon>
        <taxon>Embryophyta</taxon>
        <taxon>Tracheophyta</taxon>
        <taxon>Spermatophyta</taxon>
        <taxon>Magnoliopsida</taxon>
        <taxon>eudicotyledons</taxon>
        <taxon>Gunneridae</taxon>
        <taxon>Pentapetalae</taxon>
        <taxon>rosids</taxon>
        <taxon>malvids</taxon>
        <taxon>Sapindales</taxon>
        <taxon>Rutaceae</taxon>
        <taxon>Aurantioideae</taxon>
        <taxon>Citrus</taxon>
    </lineage>
</organism>
<comment type="caution">
    <text evidence="1">The sequence shown here is derived from an EMBL/GenBank/DDBJ whole genome shotgun (WGS) entry which is preliminary data.</text>
</comment>
<reference evidence="2" key="1">
    <citation type="journal article" date="2023" name="Hortic. Res.">
        <title>A chromosome-level phased genome enabling allele-level studies in sweet orange: a case study on citrus Huanglongbing tolerance.</title>
        <authorList>
            <person name="Wu B."/>
            <person name="Yu Q."/>
            <person name="Deng Z."/>
            <person name="Duan Y."/>
            <person name="Luo F."/>
            <person name="Gmitter F. Jr."/>
        </authorList>
    </citation>
    <scope>NUCLEOTIDE SEQUENCE [LARGE SCALE GENOMIC DNA]</scope>
    <source>
        <strain evidence="2">cv. Valencia</strain>
    </source>
</reference>
<dbReference type="EMBL" id="CM039175">
    <property type="protein sequence ID" value="KAH9736375.1"/>
    <property type="molecule type" value="Genomic_DNA"/>
</dbReference>
<accession>A0ACB8JXB6</accession>
<evidence type="ECO:0000313" key="2">
    <source>
        <dbReference type="Proteomes" id="UP000829398"/>
    </source>
</evidence>
<name>A0ACB8JXB6_CITSI</name>
<protein>
    <submittedName>
        <fullName evidence="1">Transducin/WD40 repeat-like superfamily protein</fullName>
    </submittedName>
</protein>
<evidence type="ECO:0000313" key="1">
    <source>
        <dbReference type="EMBL" id="KAH9736375.1"/>
    </source>
</evidence>
<dbReference type="Proteomes" id="UP000829398">
    <property type="component" value="Chromosome 6"/>
</dbReference>
<gene>
    <name evidence="1" type="ORF">KPL71_018078</name>
</gene>
<keyword evidence="2" id="KW-1185">Reference proteome</keyword>